<dbReference type="OrthoDB" id="9985923at2759"/>
<comment type="caution">
    <text evidence="4">The sequence shown here is derived from an EMBL/GenBank/DDBJ whole genome shotgun (WGS) entry which is preliminary data.</text>
</comment>
<proteinExistence type="predicted"/>
<dbReference type="Proteomes" id="UP000663864">
    <property type="component" value="Unassembled WGS sequence"/>
</dbReference>
<dbReference type="Proteomes" id="UP000663836">
    <property type="component" value="Unassembled WGS sequence"/>
</dbReference>
<protein>
    <submittedName>
        <fullName evidence="4">Uncharacterized protein</fullName>
    </submittedName>
</protein>
<accession>A0A819LZH2</accession>
<evidence type="ECO:0000313" key="4">
    <source>
        <dbReference type="EMBL" id="CAF3970873.1"/>
    </source>
</evidence>
<dbReference type="EMBL" id="CAJNOO010001044">
    <property type="protein sequence ID" value="CAF1085413.1"/>
    <property type="molecule type" value="Genomic_DNA"/>
</dbReference>
<sequence>MNSSTIFPYDVDEGKISSPNPSNYYEQSDSFNNFENNIGNSSILKGLNELNHRINNISINELTFLKNVEEWRRQSHQIIDQFCKDISNKYINRTKEEFNHLRNLTALMINNHDTTKNNLDWIKQTIKLIEQNLDQLKYIQYQFDALEIDKSIISLPSPMKDIQIPSFSQSNHLSLKKEIDTFVDSSSSNNSISSSVEILSYHYSLSPQNRFYPNLISSKRMIDFSSDNWFTLATNQMHMVAIGKSILCLFNQNLNIIRQKSFQQQGIKDICWSETLDRFIFISAKEIFTLDEETMVLNPYNIYFNTDSTWERITCSESTLFLSTFGQNPFIAEFIFYPSIHFQRRYQSEIISHENEMINDIKYSDNNLGIIIENGLTNQSHLEVRSMKSFECIWMIVLGRGWGYRCSLFNHRYWITVDRYNHRCIYILNDGTLIKTENYSSKPFNVVSWGKHQLVIRTMQTLNIHECE</sequence>
<dbReference type="Proteomes" id="UP000663882">
    <property type="component" value="Unassembled WGS sequence"/>
</dbReference>
<gene>
    <name evidence="4" type="ORF">JBS370_LOCUS24628</name>
    <name evidence="2" type="ORF">RFH988_LOCUS18518</name>
    <name evidence="3" type="ORF">ZHD862_LOCUS19066</name>
</gene>
<evidence type="ECO:0000313" key="2">
    <source>
        <dbReference type="EMBL" id="CAF1085413.1"/>
    </source>
</evidence>
<dbReference type="EMBL" id="CAJNOT010001019">
    <property type="protein sequence ID" value="CAF1129565.1"/>
    <property type="molecule type" value="Genomic_DNA"/>
</dbReference>
<evidence type="ECO:0000256" key="1">
    <source>
        <dbReference type="SAM" id="MobiDB-lite"/>
    </source>
</evidence>
<dbReference type="AlphaFoldDB" id="A0A819LZH2"/>
<reference evidence="4" key="1">
    <citation type="submission" date="2021-02" db="EMBL/GenBank/DDBJ databases">
        <authorList>
            <person name="Nowell W R."/>
        </authorList>
    </citation>
    <scope>NUCLEOTIDE SEQUENCE</scope>
</reference>
<evidence type="ECO:0000313" key="5">
    <source>
        <dbReference type="Proteomes" id="UP000663836"/>
    </source>
</evidence>
<dbReference type="EMBL" id="CAJOBD010003891">
    <property type="protein sequence ID" value="CAF3970873.1"/>
    <property type="molecule type" value="Genomic_DNA"/>
</dbReference>
<feature type="region of interest" description="Disordered" evidence="1">
    <location>
        <begin position="1"/>
        <end position="21"/>
    </location>
</feature>
<name>A0A819LZH2_9BILA</name>
<organism evidence="4 5">
    <name type="scientific">Rotaria sordida</name>
    <dbReference type="NCBI Taxonomy" id="392033"/>
    <lineage>
        <taxon>Eukaryota</taxon>
        <taxon>Metazoa</taxon>
        <taxon>Spiralia</taxon>
        <taxon>Gnathifera</taxon>
        <taxon>Rotifera</taxon>
        <taxon>Eurotatoria</taxon>
        <taxon>Bdelloidea</taxon>
        <taxon>Philodinida</taxon>
        <taxon>Philodinidae</taxon>
        <taxon>Rotaria</taxon>
    </lineage>
</organism>
<evidence type="ECO:0000313" key="3">
    <source>
        <dbReference type="EMBL" id="CAF1129565.1"/>
    </source>
</evidence>